<accession>A0A4P7MTR3</accession>
<gene>
    <name evidence="1" type="ORF">PoMZ_09267</name>
</gene>
<dbReference type="AlphaFoldDB" id="A0A4P7MTR3"/>
<dbReference type="EMBL" id="CP034204">
    <property type="protein sequence ID" value="QBZ53579.1"/>
    <property type="molecule type" value="Genomic_DNA"/>
</dbReference>
<name>A0A4P7MTR3_PYROR</name>
<protein>
    <submittedName>
        <fullName evidence="1">Uncharacterized protein</fullName>
    </submittedName>
</protein>
<organism evidence="1 2">
    <name type="scientific">Pyricularia oryzae</name>
    <name type="common">Rice blast fungus</name>
    <name type="synonym">Magnaporthe oryzae</name>
    <dbReference type="NCBI Taxonomy" id="318829"/>
    <lineage>
        <taxon>Eukaryota</taxon>
        <taxon>Fungi</taxon>
        <taxon>Dikarya</taxon>
        <taxon>Ascomycota</taxon>
        <taxon>Pezizomycotina</taxon>
        <taxon>Sordariomycetes</taxon>
        <taxon>Sordariomycetidae</taxon>
        <taxon>Magnaporthales</taxon>
        <taxon>Pyriculariaceae</taxon>
        <taxon>Pyricularia</taxon>
    </lineage>
</organism>
<proteinExistence type="predicted"/>
<dbReference type="Proteomes" id="UP000294847">
    <property type="component" value="Chromosome 1"/>
</dbReference>
<evidence type="ECO:0000313" key="2">
    <source>
        <dbReference type="Proteomes" id="UP000294847"/>
    </source>
</evidence>
<evidence type="ECO:0000313" key="1">
    <source>
        <dbReference type="EMBL" id="QBZ53579.1"/>
    </source>
</evidence>
<reference evidence="1 2" key="1">
    <citation type="journal article" date="2019" name="Mol. Biol. Evol.">
        <title>Blast fungal genomes show frequent chromosomal changes, gene gains and losses, and effector gene turnover.</title>
        <authorList>
            <person name="Gomez Luciano L.B."/>
            <person name="Jason Tsai I."/>
            <person name="Chuma I."/>
            <person name="Tosa Y."/>
            <person name="Chen Y.H."/>
            <person name="Li J.Y."/>
            <person name="Li M.Y."/>
            <person name="Jade Lu M.Y."/>
            <person name="Nakayashiki H."/>
            <person name="Li W.H."/>
        </authorList>
    </citation>
    <scope>NUCLEOTIDE SEQUENCE [LARGE SCALE GENOMIC DNA]</scope>
    <source>
        <strain evidence="1">MZ5-1-6</strain>
    </source>
</reference>
<sequence>MRGGEPMARGVYQTFFLAMFAFAKYPYKFATKNVAGAIEFEVDGIFKGGSFRRKLGWYGNVGIMALRVSENKYIGAKGINIGNRLFNTTHWH</sequence>